<dbReference type="SUPFAM" id="SSF53335">
    <property type="entry name" value="S-adenosyl-L-methionine-dependent methyltransferases"/>
    <property type="match status" value="1"/>
</dbReference>
<organism evidence="1 2">
    <name type="scientific">Megamonas hypermegale</name>
    <dbReference type="NCBI Taxonomy" id="158847"/>
    <lineage>
        <taxon>Bacteria</taxon>
        <taxon>Bacillati</taxon>
        <taxon>Bacillota</taxon>
        <taxon>Negativicutes</taxon>
        <taxon>Selenomonadales</taxon>
        <taxon>Selenomonadaceae</taxon>
        <taxon>Megamonas</taxon>
    </lineage>
</organism>
<dbReference type="CDD" id="cd02440">
    <property type="entry name" value="AdoMet_MTases"/>
    <property type="match status" value="1"/>
</dbReference>
<dbReference type="PANTHER" id="PTHR35276:SF1">
    <property type="entry name" value="TRNA (MNM(5)S(2)U34)-METHYLTRANSFERASE, CHLOROPLASTIC"/>
    <property type="match status" value="1"/>
</dbReference>
<sequence>MQKLSNSIQLAHCLLKDRLNEAKIIVDATAGNGNDTLFLAQNALNNAQIYAFDIQKEAIENTKALLIKNKDNINLPLENISFIHDSHEHIDNYIQTKIDIAIFNLGYLPGGDHKFTTKDDTTLKTIDKILNNLNINGYVAIVMYPGHEEGLKEYQSIKLFVKDLPKKSFTVGWYKMINHNFNAPALCWIEKVGEYA</sequence>
<accession>A0A378NT73</accession>
<dbReference type="EMBL" id="UGPP01000001">
    <property type="protein sequence ID" value="STY71047.1"/>
    <property type="molecule type" value="Genomic_DNA"/>
</dbReference>
<dbReference type="InterPro" id="IPR010719">
    <property type="entry name" value="MnmM_MeTrfase"/>
</dbReference>
<dbReference type="InterPro" id="IPR029063">
    <property type="entry name" value="SAM-dependent_MTases_sf"/>
</dbReference>
<dbReference type="Proteomes" id="UP000255234">
    <property type="component" value="Unassembled WGS sequence"/>
</dbReference>
<gene>
    <name evidence="1" type="ORF">NCTC10571_01199</name>
</gene>
<protein>
    <submittedName>
        <fullName evidence="1">16S rRNA m(4)C1402 methyltranserfase</fullName>
    </submittedName>
</protein>
<name>A0A378NT73_9FIRM</name>
<evidence type="ECO:0000313" key="2">
    <source>
        <dbReference type="Proteomes" id="UP000255234"/>
    </source>
</evidence>
<dbReference type="RefSeq" id="WP_115151434.1">
    <property type="nucleotide sequence ID" value="NZ_UGPP01000001.1"/>
</dbReference>
<reference evidence="1 2" key="1">
    <citation type="submission" date="2018-06" db="EMBL/GenBank/DDBJ databases">
        <authorList>
            <consortium name="Pathogen Informatics"/>
            <person name="Doyle S."/>
        </authorList>
    </citation>
    <scope>NUCLEOTIDE SEQUENCE [LARGE SCALE GENOMIC DNA]</scope>
    <source>
        <strain evidence="1 2">NCTC10571</strain>
    </source>
</reference>
<dbReference type="Gene3D" id="3.40.50.150">
    <property type="entry name" value="Vaccinia Virus protein VP39"/>
    <property type="match status" value="1"/>
</dbReference>
<evidence type="ECO:0000313" key="1">
    <source>
        <dbReference type="EMBL" id="STY71047.1"/>
    </source>
</evidence>
<proteinExistence type="predicted"/>
<dbReference type="Pfam" id="PF06962">
    <property type="entry name" value="rRNA_methylase"/>
    <property type="match status" value="1"/>
</dbReference>
<dbReference type="AlphaFoldDB" id="A0A378NT73"/>
<dbReference type="PANTHER" id="PTHR35276">
    <property type="entry name" value="S-ADENOSYL-L-METHIONINE-DEPENDENT METHYLTRANSFERASES SUPERFAMILY PROTEIN"/>
    <property type="match status" value="1"/>
</dbReference>